<name>A0A1D6GW09_MAIZE</name>
<evidence type="ECO:0000313" key="1">
    <source>
        <dbReference type="EMBL" id="AQK67068.1"/>
    </source>
</evidence>
<dbReference type="AlphaFoldDB" id="A0A1D6GW09"/>
<evidence type="ECO:0000313" key="2">
    <source>
        <dbReference type="EMBL" id="AQK98819.1"/>
    </source>
</evidence>
<dbReference type="EMBL" id="CM000781">
    <property type="protein sequence ID" value="AQK67081.1"/>
    <property type="molecule type" value="Genomic_DNA"/>
</dbReference>
<reference evidence="2" key="1">
    <citation type="submission" date="2015-12" db="EMBL/GenBank/DDBJ databases">
        <title>Update maize B73 reference genome by single molecule sequencing technologies.</title>
        <authorList>
            <consortium name="Maize Genome Sequencing Project"/>
            <person name="Ware D."/>
        </authorList>
    </citation>
    <scope>NUCLEOTIDE SEQUENCE</scope>
    <source>
        <tissue evidence="2">Seedling</tissue>
    </source>
</reference>
<dbReference type="EMBL" id="CM000781">
    <property type="protein sequence ID" value="AQK67068.1"/>
    <property type="molecule type" value="Genomic_DNA"/>
</dbReference>
<sequence length="84" mass="8774">MFALAAAGTTLSRAMAKRPVVAVTVERSRGMNPTVAGYLALWLPGLAWSCPAPTGTAAAALRMVPRRALATLVTVARARRRGVV</sequence>
<dbReference type="EMBL" id="CM000784">
    <property type="protein sequence ID" value="AQK98834.1"/>
    <property type="molecule type" value="Genomic_DNA"/>
</dbReference>
<proteinExistence type="predicted"/>
<organism evidence="2">
    <name type="scientific">Zea mays</name>
    <name type="common">Maize</name>
    <dbReference type="NCBI Taxonomy" id="4577"/>
    <lineage>
        <taxon>Eukaryota</taxon>
        <taxon>Viridiplantae</taxon>
        <taxon>Streptophyta</taxon>
        <taxon>Embryophyta</taxon>
        <taxon>Tracheophyta</taxon>
        <taxon>Spermatophyta</taxon>
        <taxon>Magnoliopsida</taxon>
        <taxon>Liliopsida</taxon>
        <taxon>Poales</taxon>
        <taxon>Poaceae</taxon>
        <taxon>PACMAD clade</taxon>
        <taxon>Panicoideae</taxon>
        <taxon>Andropogonodae</taxon>
        <taxon>Andropogoneae</taxon>
        <taxon>Tripsacinae</taxon>
        <taxon>Zea</taxon>
    </lineage>
</organism>
<dbReference type="EMBL" id="CM000784">
    <property type="protein sequence ID" value="AQK98819.1"/>
    <property type="molecule type" value="Genomic_DNA"/>
</dbReference>
<protein>
    <submittedName>
        <fullName evidence="2">Uncharacterized protein</fullName>
    </submittedName>
</protein>
<gene>
    <name evidence="2" type="ORF">ZEAMMB73_Zm00001d012100</name>
    <name evidence="1" type="ORF">ZEAMMB73_Zm00001d014739</name>
</gene>
<accession>A0A1D6GW09</accession>